<dbReference type="AlphaFoldDB" id="A0A4P6V3Q0"/>
<dbReference type="KEGG" id="rpod:E0E05_12100"/>
<gene>
    <name evidence="1" type="ORF">E0E05_12100</name>
</gene>
<keyword evidence="2" id="KW-1185">Reference proteome</keyword>
<evidence type="ECO:0000313" key="1">
    <source>
        <dbReference type="EMBL" id="QBK31276.1"/>
    </source>
</evidence>
<dbReference type="CDD" id="cd00448">
    <property type="entry name" value="YjgF_YER057c_UK114_family"/>
    <property type="match status" value="1"/>
</dbReference>
<reference evidence="1 2" key="1">
    <citation type="journal article" date="2017" name="Int. J. Syst. Evol. Microbiol.">
        <title>Roseitalea porphyridii gen. nov., sp. nov., isolated from a red alga, and reclassification of Hoeflea suaedae Chung et al. 2013 as Pseudohoeflea suaedae gen. nov., comb. nov.</title>
        <authorList>
            <person name="Hyeon J.W."/>
            <person name="Jeong S.E."/>
            <person name="Baek K."/>
            <person name="Jeon C.O."/>
        </authorList>
    </citation>
    <scope>NUCLEOTIDE SEQUENCE [LARGE SCALE GENOMIC DNA]</scope>
    <source>
        <strain evidence="1 2">MA7-20</strain>
    </source>
</reference>
<dbReference type="InterPro" id="IPR035959">
    <property type="entry name" value="RutC-like_sf"/>
</dbReference>
<dbReference type="Gene3D" id="3.30.1330.40">
    <property type="entry name" value="RutC-like"/>
    <property type="match status" value="1"/>
</dbReference>
<dbReference type="OrthoDB" id="9799840at2"/>
<dbReference type="SUPFAM" id="SSF55298">
    <property type="entry name" value="YjgF-like"/>
    <property type="match status" value="1"/>
</dbReference>
<name>A0A4P6V3Q0_9HYPH</name>
<accession>A0A4P6V3Q0</accession>
<dbReference type="PANTHER" id="PTHR43857">
    <property type="entry name" value="BLR7761 PROTEIN"/>
    <property type="match status" value="1"/>
</dbReference>
<proteinExistence type="predicted"/>
<evidence type="ECO:0000313" key="2">
    <source>
        <dbReference type="Proteomes" id="UP000293719"/>
    </source>
</evidence>
<protein>
    <submittedName>
        <fullName evidence="1">RidA family protein</fullName>
    </submittedName>
</protein>
<dbReference type="EMBL" id="CP036532">
    <property type="protein sequence ID" value="QBK31276.1"/>
    <property type="molecule type" value="Genomic_DNA"/>
</dbReference>
<sequence length="133" mass="14067">MLVHHTPATIHPPFARYSHAVEVPPGARLLFCSGQLGIAPDADIPAGTEAQTRLCFANIDAILGDAGMGFEHIVRINAFVTGREHLAPYMKVRDELFGESPPASTLMIVSGFAREAFTVEIEAIAAAPAGDAS</sequence>
<dbReference type="Pfam" id="PF01042">
    <property type="entry name" value="Ribonuc_L-PSP"/>
    <property type="match status" value="1"/>
</dbReference>
<dbReference type="InterPro" id="IPR006175">
    <property type="entry name" value="YjgF/YER057c/UK114"/>
</dbReference>
<dbReference type="GeneID" id="90768042"/>
<dbReference type="RefSeq" id="WP_131616945.1">
    <property type="nucleotide sequence ID" value="NZ_CP036532.1"/>
</dbReference>
<dbReference type="Proteomes" id="UP000293719">
    <property type="component" value="Chromosome"/>
</dbReference>
<organism evidence="1 2">
    <name type="scientific">Roseitalea porphyridii</name>
    <dbReference type="NCBI Taxonomy" id="1852022"/>
    <lineage>
        <taxon>Bacteria</taxon>
        <taxon>Pseudomonadati</taxon>
        <taxon>Pseudomonadota</taxon>
        <taxon>Alphaproteobacteria</taxon>
        <taxon>Hyphomicrobiales</taxon>
        <taxon>Ahrensiaceae</taxon>
        <taxon>Roseitalea</taxon>
    </lineage>
</organism>
<dbReference type="PANTHER" id="PTHR43857:SF1">
    <property type="entry name" value="YJGH FAMILY PROTEIN"/>
    <property type="match status" value="1"/>
</dbReference>